<protein>
    <recommendedName>
        <fullName evidence="3">Pyridine nucleotide-disulphide oxidoreductase dimerisation domain-containing protein</fullName>
    </recommendedName>
</protein>
<organism evidence="1 2">
    <name type="scientific">Candidatus Jettenia caeni</name>
    <dbReference type="NCBI Taxonomy" id="247490"/>
    <lineage>
        <taxon>Bacteria</taxon>
        <taxon>Pseudomonadati</taxon>
        <taxon>Planctomycetota</taxon>
        <taxon>Candidatus Brocadiia</taxon>
        <taxon>Candidatus Brocadiales</taxon>
        <taxon>Candidatus Brocadiaceae</taxon>
        <taxon>Candidatus Jettenia</taxon>
    </lineage>
</organism>
<evidence type="ECO:0000313" key="1">
    <source>
        <dbReference type="EMBL" id="GAB61310.1"/>
    </source>
</evidence>
<dbReference type="Proteomes" id="UP000002985">
    <property type="component" value="Unassembled WGS sequence"/>
</dbReference>
<dbReference type="AlphaFoldDB" id="I3IHW5"/>
<dbReference type="EMBL" id="BAFH01000002">
    <property type="protein sequence ID" value="GAB61310.1"/>
    <property type="molecule type" value="Genomic_DNA"/>
</dbReference>
<name>I3IHW5_9BACT</name>
<accession>I3IHW5</accession>
<sequence>MAHEFILAMKNNLKVRNISNATHVYPTFVLAVKRTTDKYYAEKLFSGWIPKVTRKLIRWFG</sequence>
<dbReference type="InterPro" id="IPR016156">
    <property type="entry name" value="FAD/NAD-linked_Rdtase_dimer_sf"/>
</dbReference>
<comment type="caution">
    <text evidence="1">The sequence shown here is derived from an EMBL/GenBank/DDBJ whole genome shotgun (WGS) entry which is preliminary data.</text>
</comment>
<reference evidence="1 2" key="1">
    <citation type="journal article" date="2012" name="FEBS Lett.">
        <title>Anammox organism KSU-1 expresses a NirK-type copper-containing nitrite reductase instead of a NirS-type with cytochrome cd1.</title>
        <authorList>
            <person name="Hira D."/>
            <person name="Toh H."/>
            <person name="Migita C.T."/>
            <person name="Okubo H."/>
            <person name="Nishiyama T."/>
            <person name="Hattori M."/>
            <person name="Furukawa K."/>
            <person name="Fujii T."/>
        </authorList>
    </citation>
    <scope>NUCLEOTIDE SEQUENCE [LARGE SCALE GENOMIC DNA]</scope>
</reference>
<dbReference type="SUPFAM" id="SSF55424">
    <property type="entry name" value="FAD/NAD-linked reductases, dimerisation (C-terminal) domain"/>
    <property type="match status" value="1"/>
</dbReference>
<proteinExistence type="predicted"/>
<dbReference type="Gene3D" id="3.30.390.30">
    <property type="match status" value="1"/>
</dbReference>
<evidence type="ECO:0008006" key="3">
    <source>
        <dbReference type="Google" id="ProtNLM"/>
    </source>
</evidence>
<gene>
    <name evidence="1" type="ORF">KSU1_B0453</name>
</gene>
<evidence type="ECO:0000313" key="2">
    <source>
        <dbReference type="Proteomes" id="UP000002985"/>
    </source>
</evidence>
<keyword evidence="2" id="KW-1185">Reference proteome</keyword>
<dbReference type="STRING" id="247490.KSU1_B0453"/>